<keyword evidence="1" id="KW-0349">Heme</keyword>
<evidence type="ECO:0000313" key="4">
    <source>
        <dbReference type="EMBL" id="AWB07953.1"/>
    </source>
</evidence>
<geneLocation type="plasmid" evidence="4 5">
    <name>pYZ3</name>
</geneLocation>
<dbReference type="AlphaFoldDB" id="A0A2R4VU42"/>
<keyword evidence="5" id="KW-1185">Reference proteome</keyword>
<proteinExistence type="predicted"/>
<sequence length="128" mass="13394">MPKTAIVAVLAALTLSGAAHAGDRHRDRTFQTTGPLPIAEILKAGGGIATGTVGRVAANWFVLNDGRTEIDVTSHDLLPEGIQAGAPITVVGAVRHGSIQASRIIRDDGTAFGSDVFQDRGHRHHDDD</sequence>
<accession>A0A2R4VU42</accession>
<dbReference type="Proteomes" id="UP000077405">
    <property type="component" value="Plasmid pYZ3"/>
</dbReference>
<dbReference type="GO" id="GO:0017004">
    <property type="term" value="P:cytochrome complex assembly"/>
    <property type="evidence" value="ECO:0007669"/>
    <property type="project" value="UniProtKB-KW"/>
</dbReference>
<evidence type="ECO:0000256" key="3">
    <source>
        <dbReference type="SAM" id="SignalP"/>
    </source>
</evidence>
<dbReference type="OrthoDB" id="7307195at2"/>
<keyword evidence="4" id="KW-0614">Plasmid</keyword>
<feature type="chain" id="PRO_5015354200" description="DNA-binding protein" evidence="3">
    <location>
        <begin position="22"/>
        <end position="128"/>
    </location>
</feature>
<keyword evidence="2" id="KW-0201">Cytochrome c-type biogenesis</keyword>
<dbReference type="EMBL" id="CP028904">
    <property type="protein sequence ID" value="AWB07953.1"/>
    <property type="molecule type" value="Genomic_DNA"/>
</dbReference>
<dbReference type="InterPro" id="IPR036127">
    <property type="entry name" value="CcmE-like_sf"/>
</dbReference>
<organism evidence="4 5">
    <name type="scientific">Azospirillum humicireducens</name>
    <dbReference type="NCBI Taxonomy" id="1226968"/>
    <lineage>
        <taxon>Bacteria</taxon>
        <taxon>Pseudomonadati</taxon>
        <taxon>Pseudomonadota</taxon>
        <taxon>Alphaproteobacteria</taxon>
        <taxon>Rhodospirillales</taxon>
        <taxon>Azospirillaceae</taxon>
        <taxon>Azospirillum</taxon>
    </lineage>
</organism>
<keyword evidence="1" id="KW-0408">Iron</keyword>
<keyword evidence="1" id="KW-0479">Metal-binding</keyword>
<dbReference type="GO" id="GO:0017003">
    <property type="term" value="P:protein-heme linkage"/>
    <property type="evidence" value="ECO:0007669"/>
    <property type="project" value="InterPro"/>
</dbReference>
<feature type="signal peptide" evidence="3">
    <location>
        <begin position="1"/>
        <end position="21"/>
    </location>
</feature>
<dbReference type="RefSeq" id="WP_108548229.1">
    <property type="nucleotide sequence ID" value="NZ_CP028904.1"/>
</dbReference>
<evidence type="ECO:0000313" key="5">
    <source>
        <dbReference type="Proteomes" id="UP000077405"/>
    </source>
</evidence>
<gene>
    <name evidence="4" type="ORF">A6A40_23205</name>
</gene>
<keyword evidence="3" id="KW-0732">Signal</keyword>
<dbReference type="KEGG" id="ahu:A6A40_23205"/>
<protein>
    <recommendedName>
        <fullName evidence="6">DNA-binding protein</fullName>
    </recommendedName>
</protein>
<evidence type="ECO:0000256" key="2">
    <source>
        <dbReference type="ARBA" id="ARBA00022748"/>
    </source>
</evidence>
<reference evidence="4 5" key="1">
    <citation type="submission" date="2018-04" db="EMBL/GenBank/DDBJ databases">
        <title>Complete genome sequence of the nitrogen-fixing bacterium Azospirillum humicireducens type strain SgZ-5.</title>
        <authorList>
            <person name="Yu Z."/>
        </authorList>
    </citation>
    <scope>NUCLEOTIDE SEQUENCE [LARGE SCALE GENOMIC DNA]</scope>
    <source>
        <strain evidence="4 5">SgZ-5</strain>
        <plasmid evidence="4 5">pYZ3</plasmid>
    </source>
</reference>
<evidence type="ECO:0000256" key="1">
    <source>
        <dbReference type="ARBA" id="ARBA00022617"/>
    </source>
</evidence>
<name>A0A2R4VU42_9PROT</name>
<dbReference type="SUPFAM" id="SSF82093">
    <property type="entry name" value="Heme chaperone CcmE"/>
    <property type="match status" value="1"/>
</dbReference>
<evidence type="ECO:0008006" key="6">
    <source>
        <dbReference type="Google" id="ProtNLM"/>
    </source>
</evidence>
<dbReference type="GO" id="GO:0005886">
    <property type="term" value="C:plasma membrane"/>
    <property type="evidence" value="ECO:0007669"/>
    <property type="project" value="InterPro"/>
</dbReference>